<dbReference type="Pfam" id="PF10026">
    <property type="entry name" value="DUF2268"/>
    <property type="match status" value="1"/>
</dbReference>
<name>A0ABY7SH50_9RHOB</name>
<keyword evidence="4" id="KW-1185">Reference proteome</keyword>
<dbReference type="Proteomes" id="UP001219349">
    <property type="component" value="Chromosome"/>
</dbReference>
<dbReference type="RefSeq" id="WP_271886614.1">
    <property type="nucleotide sequence ID" value="NZ_CP067136.1"/>
</dbReference>
<evidence type="ECO:0000256" key="1">
    <source>
        <dbReference type="SAM" id="MobiDB-lite"/>
    </source>
</evidence>
<proteinExistence type="predicted"/>
<feature type="domain" description="DUF2268" evidence="2">
    <location>
        <begin position="42"/>
        <end position="185"/>
    </location>
</feature>
<protein>
    <recommendedName>
        <fullName evidence="2">DUF2268 domain-containing protein</fullName>
    </recommendedName>
</protein>
<accession>A0ABY7SH50</accession>
<evidence type="ECO:0000313" key="3">
    <source>
        <dbReference type="EMBL" id="WCR06131.1"/>
    </source>
</evidence>
<dbReference type="InterPro" id="IPR018728">
    <property type="entry name" value="DUF2268"/>
</dbReference>
<reference evidence="3 4" key="1">
    <citation type="submission" date="2021-01" db="EMBL/GenBank/DDBJ databases">
        <title>Biogeographic distribution of Paracoccus.</title>
        <authorList>
            <person name="Hollensteiner J."/>
            <person name="Leineberger J."/>
            <person name="Brinkhoff T."/>
            <person name="Daniel R."/>
        </authorList>
    </citation>
    <scope>NUCLEOTIDE SEQUENCE [LARGE SCALE GENOMIC DNA]</scope>
    <source>
        <strain evidence="3 4">KCTC 22803</strain>
    </source>
</reference>
<gene>
    <name evidence="3" type="ORF">JHX87_11545</name>
</gene>
<feature type="region of interest" description="Disordered" evidence="1">
    <location>
        <begin position="204"/>
        <end position="234"/>
    </location>
</feature>
<dbReference type="EMBL" id="CP067136">
    <property type="protein sequence ID" value="WCR06131.1"/>
    <property type="molecule type" value="Genomic_DNA"/>
</dbReference>
<evidence type="ECO:0000259" key="2">
    <source>
        <dbReference type="Pfam" id="PF10026"/>
    </source>
</evidence>
<organism evidence="3 4">
    <name type="scientific">Paracoccus fistulariae</name>
    <dbReference type="NCBI Taxonomy" id="658446"/>
    <lineage>
        <taxon>Bacteria</taxon>
        <taxon>Pseudomonadati</taxon>
        <taxon>Pseudomonadota</taxon>
        <taxon>Alphaproteobacteria</taxon>
        <taxon>Rhodobacterales</taxon>
        <taxon>Paracoccaceae</taxon>
        <taxon>Paracoccus</taxon>
    </lineage>
</organism>
<evidence type="ECO:0000313" key="4">
    <source>
        <dbReference type="Proteomes" id="UP001219349"/>
    </source>
</evidence>
<sequence length="234" mass="25676">MTVWNIHFLSARNELVDVMSECRAAARKAVAGVRQHAELPRFDLVVRAGRDVAPDWGMSADLPAAGVIHLTLNPERFDEALVIRSLTRKLHQVIRRDLVGQDRSLGDALVSEGLAGHFVLQVLGGQPDPWDRTTLTSGVARKAMNEWSRPDFDQPRWFLGKGDIRKWGGYALGHKLIAQHLAMDPGQDAVSLAGLRADAFRPTMRKLVNEDGPAPQDDPEADRPTEPAASVGEG</sequence>